<keyword evidence="9" id="KW-1185">Reference proteome</keyword>
<comment type="function">
    <text evidence="7">Involved in the lipid remodeling steps of GPI-anchor maturation.</text>
</comment>
<keyword evidence="2 7" id="KW-0337">GPI-anchor biosynthesis</keyword>
<keyword evidence="6 7" id="KW-0472">Membrane</keyword>
<keyword evidence="5 7" id="KW-1133">Transmembrane helix</keyword>
<dbReference type="AlphaFoldDB" id="A0A2T0FNQ5"/>
<evidence type="ECO:0000256" key="7">
    <source>
        <dbReference type="RuleBase" id="RU365066"/>
    </source>
</evidence>
<organism evidence="8 9">
    <name type="scientific">Wickerhamiella sorbophila</name>
    <dbReference type="NCBI Taxonomy" id="45607"/>
    <lineage>
        <taxon>Eukaryota</taxon>
        <taxon>Fungi</taxon>
        <taxon>Dikarya</taxon>
        <taxon>Ascomycota</taxon>
        <taxon>Saccharomycotina</taxon>
        <taxon>Dipodascomycetes</taxon>
        <taxon>Dipodascales</taxon>
        <taxon>Trichomonascaceae</taxon>
        <taxon>Wickerhamiella</taxon>
    </lineage>
</organism>
<reference evidence="8 9" key="1">
    <citation type="submission" date="2017-04" db="EMBL/GenBank/DDBJ databases">
        <title>Genome sequencing of [Candida] sorbophila.</title>
        <authorList>
            <person name="Ahn J.O."/>
        </authorList>
    </citation>
    <scope>NUCLEOTIDE SEQUENCE [LARGE SCALE GENOMIC DNA]</scope>
    <source>
        <strain evidence="8 9">DS02</strain>
    </source>
</reference>
<evidence type="ECO:0000256" key="1">
    <source>
        <dbReference type="ARBA" id="ARBA00004127"/>
    </source>
</evidence>
<evidence type="ECO:0000256" key="6">
    <source>
        <dbReference type="ARBA" id="ARBA00023136"/>
    </source>
</evidence>
<proteinExistence type="inferred from homology"/>
<feature type="transmembrane region" description="Helical" evidence="7">
    <location>
        <begin position="191"/>
        <end position="212"/>
    </location>
</feature>
<gene>
    <name evidence="8" type="ORF">B9G98_04234</name>
</gene>
<feature type="transmembrane region" description="Helical" evidence="7">
    <location>
        <begin position="218"/>
        <end position="237"/>
    </location>
</feature>
<keyword evidence="7" id="KW-0256">Endoplasmic reticulum</keyword>
<dbReference type="EMBL" id="NDIQ01000022">
    <property type="protein sequence ID" value="PRT56614.1"/>
    <property type="molecule type" value="Genomic_DNA"/>
</dbReference>
<evidence type="ECO:0000256" key="2">
    <source>
        <dbReference type="ARBA" id="ARBA00022502"/>
    </source>
</evidence>
<accession>A0A2T0FNQ5</accession>
<dbReference type="PANTHER" id="PTHR13148:SF0">
    <property type="entry name" value="POST-GPI ATTACHMENT TO PROTEINS FACTOR 3"/>
    <property type="match status" value="1"/>
</dbReference>
<feature type="transmembrane region" description="Helical" evidence="7">
    <location>
        <begin position="279"/>
        <end position="296"/>
    </location>
</feature>
<feature type="signal peptide" evidence="7">
    <location>
        <begin position="1"/>
        <end position="16"/>
    </location>
</feature>
<dbReference type="OrthoDB" id="419770at2759"/>
<feature type="transmembrane region" description="Helical" evidence="7">
    <location>
        <begin position="249"/>
        <end position="267"/>
    </location>
</feature>
<evidence type="ECO:0000256" key="3">
    <source>
        <dbReference type="ARBA" id="ARBA00022692"/>
    </source>
</evidence>
<comment type="caution">
    <text evidence="8">The sequence shown here is derived from an EMBL/GenBank/DDBJ whole genome shotgun (WGS) entry which is preliminary data.</text>
</comment>
<feature type="transmembrane region" description="Helical" evidence="7">
    <location>
        <begin position="84"/>
        <end position="104"/>
    </location>
</feature>
<dbReference type="GeneID" id="36517982"/>
<dbReference type="STRING" id="45607.A0A2T0FNQ5"/>
<dbReference type="GO" id="GO:0005789">
    <property type="term" value="C:endoplasmic reticulum membrane"/>
    <property type="evidence" value="ECO:0007669"/>
    <property type="project" value="UniProtKB-SubCell"/>
</dbReference>
<dbReference type="PANTHER" id="PTHR13148">
    <property type="entry name" value="PER1-RELATED"/>
    <property type="match status" value="1"/>
</dbReference>
<keyword evidence="3 7" id="KW-0812">Transmembrane</keyword>
<evidence type="ECO:0000256" key="4">
    <source>
        <dbReference type="ARBA" id="ARBA00022729"/>
    </source>
</evidence>
<dbReference type="InterPro" id="IPR007217">
    <property type="entry name" value="Per1-like"/>
</dbReference>
<keyword evidence="4 7" id="KW-0732">Signal</keyword>
<name>A0A2T0FNQ5_9ASCO</name>
<feature type="transmembrane region" description="Helical" evidence="7">
    <location>
        <begin position="125"/>
        <end position="147"/>
    </location>
</feature>
<feature type="transmembrane region" description="Helical" evidence="7">
    <location>
        <begin position="159"/>
        <end position="179"/>
    </location>
</feature>
<dbReference type="GO" id="GO:0016788">
    <property type="term" value="F:hydrolase activity, acting on ester bonds"/>
    <property type="evidence" value="ECO:0007669"/>
    <property type="project" value="TreeGrafter"/>
</dbReference>
<dbReference type="GO" id="GO:0006506">
    <property type="term" value="P:GPI anchor biosynthetic process"/>
    <property type="evidence" value="ECO:0007669"/>
    <property type="project" value="UniProtKB-KW"/>
</dbReference>
<dbReference type="RefSeq" id="XP_024666559.1">
    <property type="nucleotide sequence ID" value="XM_024810791.1"/>
</dbReference>
<feature type="chain" id="PRO_5016484433" description="Post-GPI attachment to proteins factor 3" evidence="7">
    <location>
        <begin position="17"/>
        <end position="311"/>
    </location>
</feature>
<evidence type="ECO:0000313" key="8">
    <source>
        <dbReference type="EMBL" id="PRT56614.1"/>
    </source>
</evidence>
<sequence length="311" mass="35636">MHKSAFLLLGAAVVLASSGDRLPEFRQCVEHCIESECEDKPPVLLRLLLWTCQSNCDYLCQQRLTHSHLNSNSRVHQYHGKWPFIRVLGVQEPASVVFSLLNLVPNWIGYKRLQRARVTGVQRTLLPYYLLFAVIGVNTWVWSSVFHVRDFVLTERLDYFSAILSIVYGLFLALTRLFRLDLPHNRNKLKMVAAILGLFYLGHISYLSLIHFDYGYNMAAGVVLGLIQNSLWVTLGIKLYRQTKSTTDLLPAILVVLIMGGMSFELFDFSPFGLVFDAHSLWHLSTVLPTAMWYQFMLHDLNRSSKSVKLI</sequence>
<dbReference type="Proteomes" id="UP000238350">
    <property type="component" value="Unassembled WGS sequence"/>
</dbReference>
<dbReference type="Pfam" id="PF04080">
    <property type="entry name" value="Per1"/>
    <property type="match status" value="1"/>
</dbReference>
<comment type="similarity">
    <text evidence="7">Belongs to the PGAP3 family.</text>
</comment>
<protein>
    <recommendedName>
        <fullName evidence="7">Post-GPI attachment to proteins factor 3</fullName>
    </recommendedName>
</protein>
<comment type="subcellular location">
    <subcellularLocation>
        <location evidence="1">Endomembrane system</location>
        <topology evidence="1">Multi-pass membrane protein</topology>
    </subcellularLocation>
    <subcellularLocation>
        <location evidence="7">Endoplasmic reticulum membrane</location>
        <topology evidence="7">Multi-pass membrane protein</topology>
    </subcellularLocation>
</comment>
<evidence type="ECO:0000313" key="9">
    <source>
        <dbReference type="Proteomes" id="UP000238350"/>
    </source>
</evidence>
<evidence type="ECO:0000256" key="5">
    <source>
        <dbReference type="ARBA" id="ARBA00022989"/>
    </source>
</evidence>